<feature type="transmembrane region" description="Helical" evidence="1">
    <location>
        <begin position="159"/>
        <end position="178"/>
    </location>
</feature>
<dbReference type="Proteomes" id="UP000092445">
    <property type="component" value="Unassembled WGS sequence"/>
</dbReference>
<evidence type="ECO:0000313" key="2">
    <source>
        <dbReference type="EnsemblMetazoa" id="GPAI013324-PA"/>
    </source>
</evidence>
<keyword evidence="1" id="KW-0812">Transmembrane</keyword>
<feature type="transmembrane region" description="Helical" evidence="1">
    <location>
        <begin position="100"/>
        <end position="122"/>
    </location>
</feature>
<proteinExistence type="predicted"/>
<keyword evidence="3" id="KW-1185">Reference proteome</keyword>
<dbReference type="VEuPathDB" id="VectorBase:GPAI013324"/>
<dbReference type="AlphaFoldDB" id="A0A1A9ZFV0"/>
<reference evidence="3" key="1">
    <citation type="submission" date="2014-03" db="EMBL/GenBank/DDBJ databases">
        <authorList>
            <person name="Aksoy S."/>
            <person name="Warren W."/>
            <person name="Wilson R.K."/>
        </authorList>
    </citation>
    <scope>NUCLEOTIDE SEQUENCE [LARGE SCALE GENOMIC DNA]</scope>
    <source>
        <strain evidence="3">IAEA</strain>
    </source>
</reference>
<keyword evidence="1" id="KW-0472">Membrane</keyword>
<organism evidence="2 3">
    <name type="scientific">Glossina pallidipes</name>
    <name type="common">Tsetse fly</name>
    <dbReference type="NCBI Taxonomy" id="7398"/>
    <lineage>
        <taxon>Eukaryota</taxon>
        <taxon>Metazoa</taxon>
        <taxon>Ecdysozoa</taxon>
        <taxon>Arthropoda</taxon>
        <taxon>Hexapoda</taxon>
        <taxon>Insecta</taxon>
        <taxon>Pterygota</taxon>
        <taxon>Neoptera</taxon>
        <taxon>Endopterygota</taxon>
        <taxon>Diptera</taxon>
        <taxon>Brachycera</taxon>
        <taxon>Muscomorpha</taxon>
        <taxon>Hippoboscoidea</taxon>
        <taxon>Glossinidae</taxon>
        <taxon>Glossina</taxon>
    </lineage>
</organism>
<accession>A0A1A9ZFV0</accession>
<reference evidence="2" key="2">
    <citation type="submission" date="2020-05" db="UniProtKB">
        <authorList>
            <consortium name="EnsemblMetazoa"/>
        </authorList>
    </citation>
    <scope>IDENTIFICATION</scope>
    <source>
        <strain evidence="2">IAEA</strain>
    </source>
</reference>
<evidence type="ECO:0000313" key="3">
    <source>
        <dbReference type="Proteomes" id="UP000092445"/>
    </source>
</evidence>
<name>A0A1A9ZFV0_GLOPL</name>
<dbReference type="EnsemblMetazoa" id="GPAI013324-RA">
    <property type="protein sequence ID" value="GPAI013324-PA"/>
    <property type="gene ID" value="GPAI013324"/>
</dbReference>
<evidence type="ECO:0000256" key="1">
    <source>
        <dbReference type="SAM" id="Phobius"/>
    </source>
</evidence>
<sequence length="225" mass="23726">MCGVRAPSLRTLPLPPPRKCNSFSESVILPHGLGNISPLDSQHGVGLALPTPSPLASGGKIPKEAASKLGSEYELALRDDLGSLLNKNPPFVVVVDLVKFFAICFGVAVSDLKFAILVANFLRISLRFFVKAKASDEPPNESGACWGVHTNNKSLDGGLFVHLFGLVAAVVFAVADLVKPNQINAVDGNVSVAPCDDAKLLGAQALLLTVLLLSDYMSRSPATRI</sequence>
<keyword evidence="1" id="KW-1133">Transmembrane helix</keyword>
<protein>
    <submittedName>
        <fullName evidence="2">Uncharacterized protein</fullName>
    </submittedName>
</protein>